<protein>
    <recommendedName>
        <fullName evidence="5">Cell division cycle protein 123</fullName>
    </recommendedName>
</protein>
<dbReference type="EMBL" id="JASNWA010000009">
    <property type="protein sequence ID" value="KAK3169588.1"/>
    <property type="molecule type" value="Genomic_DNA"/>
</dbReference>
<dbReference type="PANTHER" id="PTHR15323:SF6">
    <property type="entry name" value="CELL DIVISION CYCLE PROTEIN 123 HOMOLOG"/>
    <property type="match status" value="1"/>
</dbReference>
<dbReference type="AlphaFoldDB" id="A0AAE0DJS5"/>
<feature type="region of interest" description="Disordered" evidence="2">
    <location>
        <begin position="70"/>
        <end position="106"/>
    </location>
</feature>
<feature type="region of interest" description="Disordered" evidence="2">
    <location>
        <begin position="173"/>
        <end position="196"/>
    </location>
</feature>
<gene>
    <name evidence="3" type="ORF">OEA41_008972</name>
</gene>
<evidence type="ECO:0008006" key="5">
    <source>
        <dbReference type="Google" id="ProtNLM"/>
    </source>
</evidence>
<evidence type="ECO:0000313" key="3">
    <source>
        <dbReference type="EMBL" id="KAK3169588.1"/>
    </source>
</evidence>
<feature type="compositionally biased region" description="Acidic residues" evidence="2">
    <location>
        <begin position="361"/>
        <end position="384"/>
    </location>
</feature>
<name>A0AAE0DJS5_9LECA</name>
<dbReference type="GO" id="GO:0005737">
    <property type="term" value="C:cytoplasm"/>
    <property type="evidence" value="ECO:0007669"/>
    <property type="project" value="TreeGrafter"/>
</dbReference>
<accession>A0AAE0DJS5</accession>
<dbReference type="Proteomes" id="UP001276659">
    <property type="component" value="Unassembled WGS sequence"/>
</dbReference>
<sequence length="455" mass="51854">MPVAHADLVERPASPEIPTELPFPPVTKSHILNCSYHSWYPKYRSLTPKARLIPLSQPFLSYLRADGIRLPPGDHAPTDSWDNDSSDGEEDGEEDTEENIDPSREWQDIHQKIKDTIAELNDSVMPKLNWSAPKDATWIAATNCMECNTANDIYLLLKSSDFVTHDLEQVFDDCEDDSESESESQSGSEEDSEDTTLSKIPYHLILRKTIPNFNPALEFRCFVRSRRLLCICQRDLNHFSFLPPLIPKLRSLIQEFFEKNLQKGFPDESFAFDVYVPEPYKRVWLIDVNPWAPRTDPLLFSWLEILNMRGAEHGNAVPEVEEGVIRLYLNGDGSLDHGARENGAISNGQNGHNRSVQWDGLLDEDPGSEDEHEEDEEGEEEDVFTPEFRVVNRDDPEAYSFNTPQYSAHKLPKDVVDASADGEAGLRDFMATWREIVAKQEREEREEDDGDGAED</sequence>
<evidence type="ECO:0000313" key="4">
    <source>
        <dbReference type="Proteomes" id="UP001276659"/>
    </source>
</evidence>
<keyword evidence="4" id="KW-1185">Reference proteome</keyword>
<dbReference type="PANTHER" id="PTHR15323">
    <property type="entry name" value="D123 PROTEIN"/>
    <property type="match status" value="1"/>
</dbReference>
<organism evidence="3 4">
    <name type="scientific">Lepraria neglecta</name>
    <dbReference type="NCBI Taxonomy" id="209136"/>
    <lineage>
        <taxon>Eukaryota</taxon>
        <taxon>Fungi</taxon>
        <taxon>Dikarya</taxon>
        <taxon>Ascomycota</taxon>
        <taxon>Pezizomycotina</taxon>
        <taxon>Lecanoromycetes</taxon>
        <taxon>OSLEUM clade</taxon>
        <taxon>Lecanoromycetidae</taxon>
        <taxon>Lecanorales</taxon>
        <taxon>Lecanorineae</taxon>
        <taxon>Stereocaulaceae</taxon>
        <taxon>Lepraria</taxon>
    </lineage>
</organism>
<feature type="region of interest" description="Disordered" evidence="2">
    <location>
        <begin position="339"/>
        <end position="407"/>
    </location>
</feature>
<feature type="compositionally biased region" description="Acidic residues" evidence="2">
    <location>
        <begin position="173"/>
        <end position="194"/>
    </location>
</feature>
<feature type="compositionally biased region" description="Acidic residues" evidence="2">
    <location>
        <begin position="81"/>
        <end position="100"/>
    </location>
</feature>
<evidence type="ECO:0000256" key="1">
    <source>
        <dbReference type="ARBA" id="ARBA00011047"/>
    </source>
</evidence>
<dbReference type="Pfam" id="PF07065">
    <property type="entry name" value="D123"/>
    <property type="match status" value="1"/>
</dbReference>
<evidence type="ECO:0000256" key="2">
    <source>
        <dbReference type="SAM" id="MobiDB-lite"/>
    </source>
</evidence>
<dbReference type="InterPro" id="IPR009772">
    <property type="entry name" value="CDC123"/>
</dbReference>
<reference evidence="3" key="1">
    <citation type="submission" date="2022-11" db="EMBL/GenBank/DDBJ databases">
        <title>Chromosomal genome sequence assembly and mating type (MAT) locus characterization of the leprose asexual lichenized fungus Lepraria neglecta (Nyl.) Erichsen.</title>
        <authorList>
            <person name="Allen J.L."/>
            <person name="Pfeffer B."/>
        </authorList>
    </citation>
    <scope>NUCLEOTIDE SEQUENCE</scope>
    <source>
        <strain evidence="3">Allen 5258</strain>
    </source>
</reference>
<feature type="compositionally biased region" description="Polar residues" evidence="2">
    <location>
        <begin position="344"/>
        <end position="356"/>
    </location>
</feature>
<proteinExistence type="inferred from homology"/>
<comment type="caution">
    <text evidence="3">The sequence shown here is derived from an EMBL/GenBank/DDBJ whole genome shotgun (WGS) entry which is preliminary data.</text>
</comment>
<feature type="region of interest" description="Disordered" evidence="2">
    <location>
        <begin position="1"/>
        <end position="23"/>
    </location>
</feature>
<comment type="similarity">
    <text evidence="1">Belongs to the CDC123 family.</text>
</comment>